<evidence type="ECO:0000256" key="10">
    <source>
        <dbReference type="ARBA" id="ARBA00022989"/>
    </source>
</evidence>
<dbReference type="EC" id="2.7.10.1" evidence="2"/>
<dbReference type="PANTHER" id="PTHR31535">
    <property type="match status" value="1"/>
</dbReference>
<dbReference type="Gene3D" id="2.90.20.10">
    <property type="entry name" value="Plasmodium vivax P25 domain"/>
    <property type="match status" value="1"/>
</dbReference>
<keyword evidence="12" id="KW-0829">Tyrosine-protein kinase</keyword>
<evidence type="ECO:0000256" key="5">
    <source>
        <dbReference type="ARBA" id="ARBA00022692"/>
    </source>
</evidence>
<keyword evidence="9" id="KW-0067">ATP-binding</keyword>
<feature type="compositionally biased region" description="Gly residues" evidence="17">
    <location>
        <begin position="265"/>
        <end position="293"/>
    </location>
</feature>
<dbReference type="STRING" id="81824.A9V5Y3"/>
<keyword evidence="8" id="KW-0418">Kinase</keyword>
<keyword evidence="14" id="KW-0675">Receptor</keyword>
<dbReference type="InterPro" id="IPR009017">
    <property type="entry name" value="GFP"/>
</dbReference>
<feature type="signal peptide" evidence="19">
    <location>
        <begin position="1"/>
        <end position="26"/>
    </location>
</feature>
<dbReference type="GO" id="GO:0005524">
    <property type="term" value="F:ATP binding"/>
    <property type="evidence" value="ECO:0007669"/>
    <property type="project" value="UniProtKB-KW"/>
</dbReference>
<evidence type="ECO:0000313" key="21">
    <source>
        <dbReference type="EMBL" id="EDQ87129.1"/>
    </source>
</evidence>
<feature type="compositionally biased region" description="Low complexity" evidence="17">
    <location>
        <begin position="2025"/>
        <end position="2035"/>
    </location>
</feature>
<dbReference type="KEGG" id="mbr:MONBRDRAFT_33536"/>
<feature type="compositionally biased region" description="Gly residues" evidence="17">
    <location>
        <begin position="814"/>
        <end position="824"/>
    </location>
</feature>
<feature type="domain" description="EGF-like" evidence="20">
    <location>
        <begin position="1969"/>
        <end position="2013"/>
    </location>
</feature>
<evidence type="ECO:0000256" key="1">
    <source>
        <dbReference type="ARBA" id="ARBA00004251"/>
    </source>
</evidence>
<dbReference type="GeneID" id="5893320"/>
<dbReference type="FunFam" id="2.10.25.10:FF:001280">
    <property type="entry name" value="Predicted protein"/>
    <property type="match status" value="1"/>
</dbReference>
<name>A9V5Y3_MONBE</name>
<keyword evidence="11 18" id="KW-0472">Membrane</keyword>
<evidence type="ECO:0000256" key="6">
    <source>
        <dbReference type="ARBA" id="ARBA00022729"/>
    </source>
</evidence>
<dbReference type="Pfam" id="PF12810">
    <property type="entry name" value="ALK_LTK_GRD"/>
    <property type="match status" value="2"/>
</dbReference>
<dbReference type="PANTHER" id="PTHR31535:SF3">
    <property type="entry name" value="REGULATORY PROTEIN ZESTE"/>
    <property type="match status" value="1"/>
</dbReference>
<dbReference type="InterPro" id="IPR055163">
    <property type="entry name" value="ALK/LTK-like_GRD"/>
</dbReference>
<feature type="chain" id="PRO_5002744695" description="receptor protein-tyrosine kinase" evidence="19">
    <location>
        <begin position="27"/>
        <end position="2181"/>
    </location>
</feature>
<evidence type="ECO:0000256" key="14">
    <source>
        <dbReference type="ARBA" id="ARBA00023170"/>
    </source>
</evidence>
<evidence type="ECO:0000256" key="8">
    <source>
        <dbReference type="ARBA" id="ARBA00022777"/>
    </source>
</evidence>
<dbReference type="GO" id="GO:0004714">
    <property type="term" value="F:transmembrane receptor protein tyrosine kinase activity"/>
    <property type="evidence" value="ECO:0007669"/>
    <property type="project" value="UniProtKB-EC"/>
</dbReference>
<evidence type="ECO:0000256" key="18">
    <source>
        <dbReference type="SAM" id="Phobius"/>
    </source>
</evidence>
<keyword evidence="7" id="KW-0547">Nucleotide-binding</keyword>
<keyword evidence="4" id="KW-0808">Transferase</keyword>
<dbReference type="RefSeq" id="XP_001748072.1">
    <property type="nucleotide sequence ID" value="XM_001748020.1"/>
</dbReference>
<keyword evidence="10 18" id="KW-1133">Transmembrane helix</keyword>
<keyword evidence="16" id="KW-0245">EGF-like domain</keyword>
<dbReference type="eggNOG" id="KOG1217">
    <property type="taxonomic scope" value="Eukaryota"/>
</dbReference>
<feature type="domain" description="EGF-like" evidence="20">
    <location>
        <begin position="1925"/>
        <end position="1964"/>
    </location>
</feature>
<feature type="domain" description="EGF-like" evidence="20">
    <location>
        <begin position="1657"/>
        <end position="1702"/>
    </location>
</feature>
<keyword evidence="13" id="KW-1015">Disulfide bond</keyword>
<evidence type="ECO:0000256" key="17">
    <source>
        <dbReference type="SAM" id="MobiDB-lite"/>
    </source>
</evidence>
<evidence type="ECO:0000256" key="2">
    <source>
        <dbReference type="ARBA" id="ARBA00011902"/>
    </source>
</evidence>
<dbReference type="SMART" id="SM00181">
    <property type="entry name" value="EGF"/>
    <property type="match status" value="10"/>
</dbReference>
<feature type="compositionally biased region" description="Low complexity" evidence="17">
    <location>
        <begin position="2053"/>
        <end position="2078"/>
    </location>
</feature>
<keyword evidence="15" id="KW-0325">Glycoprotein</keyword>
<feature type="domain" description="EGF-like" evidence="20">
    <location>
        <begin position="1703"/>
        <end position="1748"/>
    </location>
</feature>
<dbReference type="PROSITE" id="PS50026">
    <property type="entry name" value="EGF_3"/>
    <property type="match status" value="8"/>
</dbReference>
<comment type="subcellular location">
    <subcellularLocation>
        <location evidence="1">Cell membrane</location>
        <topology evidence="1">Single-pass type I membrane protein</topology>
    </subcellularLocation>
</comment>
<feature type="domain" description="EGF-like" evidence="20">
    <location>
        <begin position="1749"/>
        <end position="1781"/>
    </location>
</feature>
<evidence type="ECO:0000256" key="9">
    <source>
        <dbReference type="ARBA" id="ARBA00022840"/>
    </source>
</evidence>
<gene>
    <name evidence="21" type="ORF">MONBRDRAFT_33536</name>
</gene>
<evidence type="ECO:0000256" key="7">
    <source>
        <dbReference type="ARBA" id="ARBA00022741"/>
    </source>
</evidence>
<dbReference type="Gene3D" id="2.10.25.10">
    <property type="entry name" value="Laminin"/>
    <property type="match status" value="2"/>
</dbReference>
<dbReference type="Proteomes" id="UP000001357">
    <property type="component" value="Unassembled WGS sequence"/>
</dbReference>
<keyword evidence="3" id="KW-1003">Cell membrane</keyword>
<sequence length="2181" mass="217695">MAPPRPIPPVAAWAVVMTTVIAAAHAAIEFEVASCGAMGRIGPTDDACINYYGNSSWFGGITGFGVQTIKIPTAGMWRIEAYGGRGGSRGGGTDSQFNVGGNGAQVWGIFSFTEGEELQVVVGQSGNFFSDRDASQTVSANLGGAGGGGTFIFRDNAPAPLLVAGGGGGASHYSSTYYGYPGRADEAGRSSSAGYAALACSHDSKPTGGKNGAGGQATENSYFGGGAGAGWLSDGLCLTDGNAHMCGMSRLSGFLGGRPGRAGGAEGGFGGGGGSLEEGGGGGGYSGGGGSPGSGSSYSAGGGGGSYRSSEALLSDWTMGGNDQENGRVVFRQVSSDDFLLTNCGAQGSAGPSTAQCLTHYNKLTDYTAFYKTTTAGVQTITIPQSGWWKITAAGASGGRARSDESQNYEWYRRGKGAIVWGTHWFAAGTELSVVVGQHGREPNRMLSTSCGGGGGGGSFVWLGDANEPIIAAGGGGGASYASAASGYWGLPGVASECGSRGSYSYMASEGGCTGRGGYGGAVATAYTSGGGGGFRSGATSNYYPEMGGSGKDNGFIGGLGQDISSLASNPGGFGGGGGACYEGGGGGGYSGGGGNTYTSNTGHGGGGGGGSFISGFSTGGVDGGNFLDHGYVRFQMVDMPADATRNLTILTPCGAQGRTGPSSQDCQQTYTPLRDQLGLYSSVTSGIQTIEIPVTGFYRMTAYGAKGGDAVADYLRQGGKGAMISGVYHFTAGQNLRVVIGQNGQYRQTHNLNSDVGGGGGGATFVWDPTLCDTGDCTPLLAAGGGGGASYANNYYGGDAPQGASGDNAVPTGGSGGVDGNGGEQPNQGSNAAGSGGAGWRSDGVCLTGYETRCGKAYPTFTGGVAASSTIYHEGGFGGGGSGGSQGSGGGGWSGGGGGYHTHGAGGGGGSLITGAIGETVHSLSPYDDGRLEVALLTPSMLNNLTQLIFTPCGAQGRTGPSAVDCRAEYTDSQTEAALTPLKELRVAGHVSQKSGTILHVLVGQPGNHRSTDGGANWGGGGGGGTFVWRQDNASVPLLVAGGGGGGSGYSNYNGRPGLGAGNGGAALPSGGAGGTGGVGGIARTTNAYDGGAGAGWYGKGTCSTYSDYCGHSRDEGFYGGLNTWNNGYFEGGFGGGGAGSYEGGGGGGYNGGGGGSYSSGSGGGGSSYSSGLVHGAIAGANTDRLEGRLTVEELDNTLADIFLTSCGAKGRFGPNEQDCRSYYGTSEAGRLLDSVIGGVQQITIPVAGVYTIRAYGARGGNARDGNALYRGGHGAYVWGKFRLAKDSVINVVVGQPGTVPGADNSYTTDNGGGGGGGTFVWLDEDDDEPLIVAGGGGGASYNSWSQEYWGQPGRASTRGSDSLPYGGHGGQHGYGGVGYTLGGSFGSAGGGGGWRGDAICLYSSQMCGYGRPGGFVGGLPSTSTTEYLFGGFGGGGAGYYEGGGGGGYSGGGGGRHSSHGNGGGGGSYVRNTALDWGWSEGGNDLIADGLVVIEAPCSVGQELDGNRCVDIDACETSPCASVGATCVDLEGMPGDSTGRTCTCADGTVETANGECPSACLAYPCTGDHETCVISNNRRACVCQDGFRNVSGACTDIDACIDFPCHQSATCTDLPNRPNSADGRSCSCLGNQYGDGDSCSCEAGLAYDSTKQLCMPIDACITAPCGNLATCADRPAPAGAGTDGRTCSCPEGYGLSGDSCVSINACINNPCGARAICVDLVPPADDSVQGRYCTCAPGYYLDGEDCNQIDACSVNNGGCGADQTCTDLPPPAGYDGANCSCPSGTTFRLGACREVDSCVDYPCPSGMTCTDRSAPAPIGANGRVCDCPDGTTINANGDGCDEYNACTAYPCQGAGTVCTDIPEGAINANGRICTCASGYEYNDNLNICQDINAYITGGPDGIAGRTCICPTGYVATADGTTCNDYDACAELPCGSGATCTDLPAPSMTRRCSCATGVNYDYASDQCIEVDACQTVPCDTNAVCRDKAGGANDYTGRSCVCKEGYRGDGEICVKETSFNVTINRGNGNNNNNNNNPDDDDGNANTNDDDDADAAATTRKSGSSGDSDTAASSGGSSSGMDHTPIAVALIVVGVLLAAAILVVILLVNRRSANANMYRRLDNGMQGGMVFPNSMPPPEPMNYHFDVCFVKLSSAGKTTRRVLLRKHTDNQTELTRIAKVILL</sequence>
<feature type="domain" description="EGF-like" evidence="20">
    <location>
        <begin position="1597"/>
        <end position="1641"/>
    </location>
</feature>
<dbReference type="Gene3D" id="2.40.155.10">
    <property type="entry name" value="Green fluorescent protein"/>
    <property type="match status" value="1"/>
</dbReference>
<evidence type="ECO:0000256" key="16">
    <source>
        <dbReference type="PROSITE-ProRule" id="PRU00076"/>
    </source>
</evidence>
<keyword evidence="6 19" id="KW-0732">Signal</keyword>
<keyword evidence="5 18" id="KW-0812">Transmembrane</keyword>
<evidence type="ECO:0000256" key="15">
    <source>
        <dbReference type="ARBA" id="ARBA00023180"/>
    </source>
</evidence>
<feature type="region of interest" description="Disordered" evidence="17">
    <location>
        <begin position="265"/>
        <end position="302"/>
    </location>
</feature>
<dbReference type="EMBL" id="CH991561">
    <property type="protein sequence ID" value="EDQ87129.1"/>
    <property type="molecule type" value="Genomic_DNA"/>
</dbReference>
<evidence type="ECO:0000313" key="22">
    <source>
        <dbReference type="Proteomes" id="UP000001357"/>
    </source>
</evidence>
<evidence type="ECO:0000256" key="12">
    <source>
        <dbReference type="ARBA" id="ARBA00023137"/>
    </source>
</evidence>
<dbReference type="SUPFAM" id="SSF57184">
    <property type="entry name" value="Growth factor receptor domain"/>
    <property type="match status" value="1"/>
</dbReference>
<feature type="region of interest" description="Disordered" evidence="17">
    <location>
        <begin position="2023"/>
        <end position="2078"/>
    </location>
</feature>
<dbReference type="InterPro" id="IPR009030">
    <property type="entry name" value="Growth_fac_rcpt_cys_sf"/>
</dbReference>
<evidence type="ECO:0000256" key="13">
    <source>
        <dbReference type="ARBA" id="ARBA00023157"/>
    </source>
</evidence>
<protein>
    <recommendedName>
        <fullName evidence="2">receptor protein-tyrosine kinase</fullName>
        <ecNumber evidence="2">2.7.10.1</ecNumber>
    </recommendedName>
</protein>
<evidence type="ECO:0000256" key="19">
    <source>
        <dbReference type="SAM" id="SignalP"/>
    </source>
</evidence>
<dbReference type="OMA" id="CEAPTRV"/>
<feature type="region of interest" description="Disordered" evidence="17">
    <location>
        <begin position="803"/>
        <end position="840"/>
    </location>
</feature>
<organism evidence="21 22">
    <name type="scientific">Monosiga brevicollis</name>
    <name type="common">Choanoflagellate</name>
    <dbReference type="NCBI Taxonomy" id="81824"/>
    <lineage>
        <taxon>Eukaryota</taxon>
        <taxon>Choanoflagellata</taxon>
        <taxon>Craspedida</taxon>
        <taxon>Salpingoecidae</taxon>
        <taxon>Monosiga</taxon>
    </lineage>
</organism>
<evidence type="ECO:0000259" key="20">
    <source>
        <dbReference type="PROSITE" id="PS50026"/>
    </source>
</evidence>
<evidence type="ECO:0000256" key="4">
    <source>
        <dbReference type="ARBA" id="ARBA00022679"/>
    </source>
</evidence>
<feature type="domain" description="EGF-like" evidence="20">
    <location>
        <begin position="1795"/>
        <end position="1842"/>
    </location>
</feature>
<dbReference type="InterPro" id="IPR000742">
    <property type="entry name" value="EGF"/>
</dbReference>
<keyword evidence="22" id="KW-1185">Reference proteome</keyword>
<comment type="caution">
    <text evidence="16">Lacks conserved residue(s) required for the propagation of feature annotation.</text>
</comment>
<feature type="compositionally biased region" description="Acidic residues" evidence="17">
    <location>
        <begin position="2036"/>
        <end position="2052"/>
    </location>
</feature>
<evidence type="ECO:0000256" key="3">
    <source>
        <dbReference type="ARBA" id="ARBA00022475"/>
    </source>
</evidence>
<feature type="transmembrane region" description="Helical" evidence="18">
    <location>
        <begin position="2084"/>
        <end position="2107"/>
    </location>
</feature>
<accession>A9V5Y3</accession>
<reference evidence="21 22" key="1">
    <citation type="journal article" date="2008" name="Nature">
        <title>The genome of the choanoflagellate Monosiga brevicollis and the origin of metazoans.</title>
        <authorList>
            <consortium name="JGI Sequencing"/>
            <person name="King N."/>
            <person name="Westbrook M.J."/>
            <person name="Young S.L."/>
            <person name="Kuo A."/>
            <person name="Abedin M."/>
            <person name="Chapman J."/>
            <person name="Fairclough S."/>
            <person name="Hellsten U."/>
            <person name="Isogai Y."/>
            <person name="Letunic I."/>
            <person name="Marr M."/>
            <person name="Pincus D."/>
            <person name="Putnam N."/>
            <person name="Rokas A."/>
            <person name="Wright K.J."/>
            <person name="Zuzow R."/>
            <person name="Dirks W."/>
            <person name="Good M."/>
            <person name="Goodstein D."/>
            <person name="Lemons D."/>
            <person name="Li W."/>
            <person name="Lyons J.B."/>
            <person name="Morris A."/>
            <person name="Nichols S."/>
            <person name="Richter D.J."/>
            <person name="Salamov A."/>
            <person name="Bork P."/>
            <person name="Lim W.A."/>
            <person name="Manning G."/>
            <person name="Miller W.T."/>
            <person name="McGinnis W."/>
            <person name="Shapiro H."/>
            <person name="Tjian R."/>
            <person name="Grigoriev I.V."/>
            <person name="Rokhsar D."/>
        </authorList>
    </citation>
    <scope>NUCLEOTIDE SEQUENCE [LARGE SCALE GENOMIC DNA]</scope>
    <source>
        <strain evidence="22">MX1 / ATCC 50154</strain>
    </source>
</reference>
<dbReference type="GO" id="GO:0005886">
    <property type="term" value="C:plasma membrane"/>
    <property type="evidence" value="ECO:0007669"/>
    <property type="project" value="UniProtKB-SubCell"/>
</dbReference>
<proteinExistence type="predicted"/>
<dbReference type="PROSITE" id="PS01186">
    <property type="entry name" value="EGF_2"/>
    <property type="match status" value="4"/>
</dbReference>
<dbReference type="InParanoid" id="A9V5Y3"/>
<evidence type="ECO:0000256" key="11">
    <source>
        <dbReference type="ARBA" id="ARBA00023136"/>
    </source>
</evidence>
<feature type="domain" description="EGF-like" evidence="20">
    <location>
        <begin position="1512"/>
        <end position="1556"/>
    </location>
</feature>